<dbReference type="PROSITE" id="PS00329">
    <property type="entry name" value="HSP70_2"/>
    <property type="match status" value="1"/>
</dbReference>
<dbReference type="SUPFAM" id="SSF53067">
    <property type="entry name" value="Actin-like ATPase domain"/>
    <property type="match status" value="2"/>
</dbReference>
<dbReference type="SMR" id="A0AA38C3B8"/>
<dbReference type="PRINTS" id="PR00301">
    <property type="entry name" value="HEATSHOCK70"/>
</dbReference>
<dbReference type="OMA" id="ANMIKAW"/>
<keyword evidence="3" id="KW-0067">ATP-binding</keyword>
<name>A0AA38C3B8_TAXCH</name>
<evidence type="ECO:0008006" key="6">
    <source>
        <dbReference type="Google" id="ProtNLM"/>
    </source>
</evidence>
<dbReference type="GO" id="GO:0005524">
    <property type="term" value="F:ATP binding"/>
    <property type="evidence" value="ECO:0007669"/>
    <property type="project" value="UniProtKB-KW"/>
</dbReference>
<dbReference type="Proteomes" id="UP000824469">
    <property type="component" value="Unassembled WGS sequence"/>
</dbReference>
<evidence type="ECO:0000313" key="4">
    <source>
        <dbReference type="EMBL" id="KAH9293280.1"/>
    </source>
</evidence>
<dbReference type="Gene3D" id="3.90.640.10">
    <property type="entry name" value="Actin, Chain A, domain 4"/>
    <property type="match status" value="1"/>
</dbReference>
<keyword evidence="2" id="KW-0547">Nucleotide-binding</keyword>
<dbReference type="FunFam" id="3.90.640.10:FF:000010">
    <property type="entry name" value="heat shock 70 kDa protein 14"/>
    <property type="match status" value="1"/>
</dbReference>
<dbReference type="PANTHER" id="PTHR19375">
    <property type="entry name" value="HEAT SHOCK PROTEIN 70KDA"/>
    <property type="match status" value="1"/>
</dbReference>
<accession>A0AA38C3B8</accession>
<sequence>IFHNVKDAVVTVPTYFNDAQKRAMREACKIARLNTMHIINEPTAATISYGSIMKEEKKKKNIVLFDLGGGTFDVSVVRVQRHKIEVKAVGGDTYLGGEDFNNRLLDYCVGIFNHKYKIDMRSSGKAFRRLRVECVMVKRNLSTAVETVIEIDCLYQRNDFHVKISRAKFEELNAALFQKNIGILKQFFKDANMIKAWMACSRCPCRT</sequence>
<dbReference type="FunFam" id="3.30.420.40:FF:000028">
    <property type="entry name" value="heat shock 70 kDa protein-like"/>
    <property type="match status" value="1"/>
</dbReference>
<keyword evidence="5" id="KW-1185">Reference proteome</keyword>
<dbReference type="EMBL" id="JAHRHJ020001352">
    <property type="protein sequence ID" value="KAH9293280.1"/>
    <property type="molecule type" value="Genomic_DNA"/>
</dbReference>
<dbReference type="InterPro" id="IPR018181">
    <property type="entry name" value="Heat_shock_70_CS"/>
</dbReference>
<dbReference type="InterPro" id="IPR013126">
    <property type="entry name" value="Hsp_70_fam"/>
</dbReference>
<evidence type="ECO:0000256" key="2">
    <source>
        <dbReference type="ARBA" id="ARBA00022741"/>
    </source>
</evidence>
<protein>
    <recommendedName>
        <fullName evidence="6">Heat shock protein 70</fullName>
    </recommendedName>
</protein>
<feature type="non-terminal residue" evidence="4">
    <location>
        <position position="1"/>
    </location>
</feature>
<proteinExistence type="inferred from homology"/>
<dbReference type="AlphaFoldDB" id="A0AA38C3B8"/>
<comment type="caution">
    <text evidence="4">The sequence shown here is derived from an EMBL/GenBank/DDBJ whole genome shotgun (WGS) entry which is preliminary data.</text>
</comment>
<dbReference type="InterPro" id="IPR043129">
    <property type="entry name" value="ATPase_NBD"/>
</dbReference>
<dbReference type="Gene3D" id="3.30.420.40">
    <property type="match status" value="2"/>
</dbReference>
<dbReference type="Pfam" id="PF00012">
    <property type="entry name" value="HSP70"/>
    <property type="match status" value="1"/>
</dbReference>
<evidence type="ECO:0000256" key="3">
    <source>
        <dbReference type="ARBA" id="ARBA00022840"/>
    </source>
</evidence>
<organism evidence="4 5">
    <name type="scientific">Taxus chinensis</name>
    <name type="common">Chinese yew</name>
    <name type="synonym">Taxus wallichiana var. chinensis</name>
    <dbReference type="NCBI Taxonomy" id="29808"/>
    <lineage>
        <taxon>Eukaryota</taxon>
        <taxon>Viridiplantae</taxon>
        <taxon>Streptophyta</taxon>
        <taxon>Embryophyta</taxon>
        <taxon>Tracheophyta</taxon>
        <taxon>Spermatophyta</taxon>
        <taxon>Pinopsida</taxon>
        <taxon>Pinidae</taxon>
        <taxon>Conifers II</taxon>
        <taxon>Cupressales</taxon>
        <taxon>Taxaceae</taxon>
        <taxon>Taxus</taxon>
    </lineage>
</organism>
<dbReference type="GO" id="GO:0140662">
    <property type="term" value="F:ATP-dependent protein folding chaperone"/>
    <property type="evidence" value="ECO:0007669"/>
    <property type="project" value="InterPro"/>
</dbReference>
<gene>
    <name evidence="4" type="ORF">KI387_041517</name>
</gene>
<evidence type="ECO:0000313" key="5">
    <source>
        <dbReference type="Proteomes" id="UP000824469"/>
    </source>
</evidence>
<reference evidence="4 5" key="1">
    <citation type="journal article" date="2021" name="Nat. Plants">
        <title>The Taxus genome provides insights into paclitaxel biosynthesis.</title>
        <authorList>
            <person name="Xiong X."/>
            <person name="Gou J."/>
            <person name="Liao Q."/>
            <person name="Li Y."/>
            <person name="Zhou Q."/>
            <person name="Bi G."/>
            <person name="Li C."/>
            <person name="Du R."/>
            <person name="Wang X."/>
            <person name="Sun T."/>
            <person name="Guo L."/>
            <person name="Liang H."/>
            <person name="Lu P."/>
            <person name="Wu Y."/>
            <person name="Zhang Z."/>
            <person name="Ro D.K."/>
            <person name="Shang Y."/>
            <person name="Huang S."/>
            <person name="Yan J."/>
        </authorList>
    </citation>
    <scope>NUCLEOTIDE SEQUENCE [LARGE SCALE GENOMIC DNA]</scope>
    <source>
        <strain evidence="4">Ta-2019</strain>
    </source>
</reference>
<comment type="similarity">
    <text evidence="1">Belongs to the heat shock protein 70 family.</text>
</comment>
<evidence type="ECO:0000256" key="1">
    <source>
        <dbReference type="ARBA" id="ARBA00007381"/>
    </source>
</evidence>